<evidence type="ECO:0000259" key="7">
    <source>
        <dbReference type="Pfam" id="PF02687"/>
    </source>
</evidence>
<proteinExistence type="predicted"/>
<feature type="transmembrane region" description="Helical" evidence="6">
    <location>
        <begin position="341"/>
        <end position="371"/>
    </location>
</feature>
<accession>A0ABS9WWX5</accession>
<name>A0ABS9WWX5_9GAMM</name>
<evidence type="ECO:0000313" key="9">
    <source>
        <dbReference type="EMBL" id="MCI2282376.1"/>
    </source>
</evidence>
<dbReference type="RefSeq" id="WP_242283039.1">
    <property type="nucleotide sequence ID" value="NZ_JAKKSL010000001.1"/>
</dbReference>
<feature type="domain" description="MacB-like periplasmic core" evidence="8">
    <location>
        <begin position="28"/>
        <end position="205"/>
    </location>
</feature>
<keyword evidence="4 6" id="KW-1133">Transmembrane helix</keyword>
<keyword evidence="2" id="KW-1003">Cell membrane</keyword>
<keyword evidence="10" id="KW-1185">Reference proteome</keyword>
<feature type="domain" description="ABC3 transporter permease C-terminal" evidence="7">
    <location>
        <begin position="302"/>
        <end position="418"/>
    </location>
</feature>
<dbReference type="EMBL" id="JAKKSL010000001">
    <property type="protein sequence ID" value="MCI2282376.1"/>
    <property type="molecule type" value="Genomic_DNA"/>
</dbReference>
<keyword evidence="3 6" id="KW-0812">Transmembrane</keyword>
<evidence type="ECO:0000256" key="2">
    <source>
        <dbReference type="ARBA" id="ARBA00022475"/>
    </source>
</evidence>
<evidence type="ECO:0000256" key="1">
    <source>
        <dbReference type="ARBA" id="ARBA00004651"/>
    </source>
</evidence>
<evidence type="ECO:0000259" key="8">
    <source>
        <dbReference type="Pfam" id="PF12704"/>
    </source>
</evidence>
<keyword evidence="5 6" id="KW-0472">Membrane</keyword>
<protein>
    <submittedName>
        <fullName evidence="9">ABC transporter permease</fullName>
    </submittedName>
</protein>
<evidence type="ECO:0000313" key="10">
    <source>
        <dbReference type="Proteomes" id="UP001139646"/>
    </source>
</evidence>
<sequence>MLISIAWRSLVSRRKTVFLTFLSFLVSISVLLSVEHIRLQAKESFNRTISGVDLIVGAPSGELNLLLYSIFRMGSPTNNIDYDSFTMLKSNPSVAWAVPISLGDSHQGFRVMGTNSDYFQHYKFANKQPLILTKGHIFEGPFDAVLGADVAKSLGYQLGDKIVLSHGLGHTSFVHHDEAPFTVSGIIGATGTPVDKTVHVNLAAIEAIHLPHEQLNELVEEFHEHEKSHGHEDEHEEEHVHEHSVEKITAVLLGLNNKFATFTLQRQLNNYQDDRLMAILPGVVMTQLWGLMGNIEKVLQIIGSLVLLASLFGLATMLLATMNERQKEIAVFRILGASPKLIVSLVILEALIISALALACSFILVSLLLMILDPWLTAEYGLFLNQSLLTAETFTLSVIILGATVVTALMPGIEAYKKALHSQLYGAR</sequence>
<comment type="caution">
    <text evidence="9">The sequence shown here is derived from an EMBL/GenBank/DDBJ whole genome shotgun (WGS) entry which is preliminary data.</text>
</comment>
<feature type="transmembrane region" description="Helical" evidence="6">
    <location>
        <begin position="16"/>
        <end position="34"/>
    </location>
</feature>
<dbReference type="Pfam" id="PF12704">
    <property type="entry name" value="MacB_PCD"/>
    <property type="match status" value="1"/>
</dbReference>
<dbReference type="PANTHER" id="PTHR43738">
    <property type="entry name" value="ABC TRANSPORTER, MEMBRANE PROTEIN"/>
    <property type="match status" value="1"/>
</dbReference>
<feature type="transmembrane region" description="Helical" evidence="6">
    <location>
        <begin position="298"/>
        <end position="320"/>
    </location>
</feature>
<evidence type="ECO:0000256" key="6">
    <source>
        <dbReference type="SAM" id="Phobius"/>
    </source>
</evidence>
<reference evidence="9" key="1">
    <citation type="submission" date="2022-01" db="EMBL/GenBank/DDBJ databases">
        <title>Colwellia maritima, isolated from seawater.</title>
        <authorList>
            <person name="Kristyanto S."/>
            <person name="Jung J."/>
            <person name="Jeon C.O."/>
        </authorList>
    </citation>
    <scope>NUCLEOTIDE SEQUENCE</scope>
    <source>
        <strain evidence="9">MSW7</strain>
    </source>
</reference>
<dbReference type="InterPro" id="IPR025857">
    <property type="entry name" value="MacB_PCD"/>
</dbReference>
<dbReference type="InterPro" id="IPR051125">
    <property type="entry name" value="ABC-4/HrtB_transporter"/>
</dbReference>
<evidence type="ECO:0000256" key="4">
    <source>
        <dbReference type="ARBA" id="ARBA00022989"/>
    </source>
</evidence>
<evidence type="ECO:0000256" key="3">
    <source>
        <dbReference type="ARBA" id="ARBA00022692"/>
    </source>
</evidence>
<dbReference type="InterPro" id="IPR003838">
    <property type="entry name" value="ABC3_permease_C"/>
</dbReference>
<feature type="transmembrane region" description="Helical" evidence="6">
    <location>
        <begin position="391"/>
        <end position="413"/>
    </location>
</feature>
<evidence type="ECO:0000256" key="5">
    <source>
        <dbReference type="ARBA" id="ARBA00023136"/>
    </source>
</evidence>
<comment type="subcellular location">
    <subcellularLocation>
        <location evidence="1">Cell membrane</location>
        <topology evidence="1">Multi-pass membrane protein</topology>
    </subcellularLocation>
</comment>
<dbReference type="PANTHER" id="PTHR43738:SF2">
    <property type="entry name" value="ABC TRANSPORTER PERMEASE"/>
    <property type="match status" value="1"/>
</dbReference>
<gene>
    <name evidence="9" type="ORF">L3081_01910</name>
</gene>
<organism evidence="9 10">
    <name type="scientific">Colwellia maritima</name>
    <dbReference type="NCBI Taxonomy" id="2912588"/>
    <lineage>
        <taxon>Bacteria</taxon>
        <taxon>Pseudomonadati</taxon>
        <taxon>Pseudomonadota</taxon>
        <taxon>Gammaproteobacteria</taxon>
        <taxon>Alteromonadales</taxon>
        <taxon>Colwelliaceae</taxon>
        <taxon>Colwellia</taxon>
    </lineage>
</organism>
<feature type="transmembrane region" description="Helical" evidence="6">
    <location>
        <begin position="276"/>
        <end position="292"/>
    </location>
</feature>
<dbReference type="Proteomes" id="UP001139646">
    <property type="component" value="Unassembled WGS sequence"/>
</dbReference>
<dbReference type="Pfam" id="PF02687">
    <property type="entry name" value="FtsX"/>
    <property type="match status" value="1"/>
</dbReference>